<organism evidence="2 3">
    <name type="scientific">Methylobacterium pseudosasicola</name>
    <dbReference type="NCBI Taxonomy" id="582667"/>
    <lineage>
        <taxon>Bacteria</taxon>
        <taxon>Pseudomonadati</taxon>
        <taxon>Pseudomonadota</taxon>
        <taxon>Alphaproteobacteria</taxon>
        <taxon>Hyphomicrobiales</taxon>
        <taxon>Methylobacteriaceae</taxon>
        <taxon>Methylobacterium</taxon>
    </lineage>
</organism>
<sequence length="226" mass="22941">MSVADEFTLDFARPERIGLEEAIFCAGKSPDQIDAILVAAGDRGASLLLTRLDPEKCSRLGHAARLDYCPVSRTAVFGQPPAVAGPARVAVVAAGTSDVPVAREALRTLGYAGRAATLFADVGVAGLWRLTTRLEEIRTHPVVIVAAGMDAALPSVVGGLVAGAVIAVPTSVGYGVAAGGRAALDAVLASCAPGITVVNIDNGYGAACAALRLLNAASRLAQEAER</sequence>
<reference evidence="3" key="1">
    <citation type="submission" date="2016-10" db="EMBL/GenBank/DDBJ databases">
        <authorList>
            <person name="Varghese N."/>
            <person name="Submissions S."/>
        </authorList>
    </citation>
    <scope>NUCLEOTIDE SEQUENCE [LARGE SCALE GENOMIC DNA]</scope>
    <source>
        <strain evidence="3">BL36</strain>
    </source>
</reference>
<dbReference type="RefSeq" id="WP_092043536.1">
    <property type="nucleotide sequence ID" value="NZ_FOTK01000023.1"/>
</dbReference>
<dbReference type="SMART" id="SM01001">
    <property type="entry name" value="AIRC"/>
    <property type="match status" value="1"/>
</dbReference>
<feature type="domain" description="PurE" evidence="1">
    <location>
        <begin position="87"/>
        <end position="219"/>
    </location>
</feature>
<protein>
    <recommendedName>
        <fullName evidence="1">PurE domain-containing protein</fullName>
    </recommendedName>
</protein>
<proteinExistence type="predicted"/>
<dbReference type="PANTHER" id="PTHR43064">
    <property type="entry name" value="PHOSPHORIBOSYLAMINOIMIDAZOLE CARBOXYLASE-RELATED"/>
    <property type="match status" value="1"/>
</dbReference>
<dbReference type="STRING" id="582667.SAMN05192568_102327"/>
<dbReference type="Pfam" id="PF00731">
    <property type="entry name" value="AIRC"/>
    <property type="match status" value="1"/>
</dbReference>
<evidence type="ECO:0000313" key="2">
    <source>
        <dbReference type="EMBL" id="SFM22281.1"/>
    </source>
</evidence>
<dbReference type="GO" id="GO:0016787">
    <property type="term" value="F:hydrolase activity"/>
    <property type="evidence" value="ECO:0007669"/>
    <property type="project" value="InterPro"/>
</dbReference>
<dbReference type="SUPFAM" id="SSF52255">
    <property type="entry name" value="N5-CAIR mutase (phosphoribosylaminoimidazole carboxylase, PurE)"/>
    <property type="match status" value="1"/>
</dbReference>
<name>A0A1I4P3A1_9HYPH</name>
<accession>A0A1I4P3A1</accession>
<dbReference type="Gene3D" id="3.40.50.1970">
    <property type="match status" value="1"/>
</dbReference>
<dbReference type="Proteomes" id="UP000199048">
    <property type="component" value="Unassembled WGS sequence"/>
</dbReference>
<dbReference type="OrthoDB" id="9782511at2"/>
<evidence type="ECO:0000313" key="3">
    <source>
        <dbReference type="Proteomes" id="UP000199048"/>
    </source>
</evidence>
<dbReference type="NCBIfam" id="NF033503">
    <property type="entry name" value="LarB"/>
    <property type="match status" value="1"/>
</dbReference>
<dbReference type="InterPro" id="IPR000031">
    <property type="entry name" value="PurE_dom"/>
</dbReference>
<dbReference type="InterPro" id="IPR039476">
    <property type="entry name" value="P2CMN_synthase_LarB"/>
</dbReference>
<dbReference type="GO" id="GO:0006189">
    <property type="term" value="P:'de novo' IMP biosynthetic process"/>
    <property type="evidence" value="ECO:0007669"/>
    <property type="project" value="InterPro"/>
</dbReference>
<evidence type="ECO:0000259" key="1">
    <source>
        <dbReference type="SMART" id="SM01001"/>
    </source>
</evidence>
<dbReference type="PANTHER" id="PTHR43064:SF1">
    <property type="entry name" value="SLL1489 PROTEIN"/>
    <property type="match status" value="1"/>
</dbReference>
<dbReference type="EMBL" id="FOTK01000023">
    <property type="protein sequence ID" value="SFM22281.1"/>
    <property type="molecule type" value="Genomic_DNA"/>
</dbReference>
<keyword evidence="3" id="KW-1185">Reference proteome</keyword>
<dbReference type="AlphaFoldDB" id="A0A1I4P3A1"/>
<gene>
    <name evidence="2" type="ORF">SAMN05192568_102327</name>
</gene>